<gene>
    <name evidence="2" type="ORF">CLV29_0145</name>
</gene>
<evidence type="ECO:0000313" key="3">
    <source>
        <dbReference type="Proteomes" id="UP000295371"/>
    </source>
</evidence>
<keyword evidence="3" id="KW-1185">Reference proteome</keyword>
<feature type="region of interest" description="Disordered" evidence="1">
    <location>
        <begin position="25"/>
        <end position="170"/>
    </location>
</feature>
<dbReference type="AlphaFoldDB" id="A0A4R7J5W0"/>
<sequence length="435" mass="44785">MDAILDELAAGRIDKAEAARRIQAVRGAGSNAPQQAADGLGWPAAESPADQPLSAAAEEAVVEEQAVEEPEPAPAAEPLNERDLGRAQAPGVAREDFRRPVHGPEPTAGTDTSDASTTDPSEAGTDPSGTDPGERGSAASDGSKAGRTGQDAPKAEDKVSTADGVPDLGAWFDTARRGFGRLRSDAEKGFDRLRAEAESRLGERRPSADSGAGAGTGTPKNSAKGVQRVFIRAVGRRIRVVGDADVATVTVDGTHNLKRRDQVIEITSEGDVGPSLQGFSIFRPPRSFDDVKSMGLGRELTVRINPALQLDAEITGGSLHTEGVERLGKVRVTVGGARFSGVTGAEDVLVQAGPATLAATITSGRSRVRCESGTLTVTLGAGSNVTVHTESQLGRIAWAGAHSGAADEVELGNGSARLDVGAVMASATIRTEVAE</sequence>
<dbReference type="EMBL" id="SOAW01000001">
    <property type="protein sequence ID" value="TDT32565.1"/>
    <property type="molecule type" value="Genomic_DNA"/>
</dbReference>
<accession>A0A4R7J5W0</accession>
<organism evidence="2 3">
    <name type="scientific">Naumannella halotolerans</name>
    <dbReference type="NCBI Taxonomy" id="993414"/>
    <lineage>
        <taxon>Bacteria</taxon>
        <taxon>Bacillati</taxon>
        <taxon>Actinomycetota</taxon>
        <taxon>Actinomycetes</taxon>
        <taxon>Propionibacteriales</taxon>
        <taxon>Propionibacteriaceae</taxon>
        <taxon>Naumannella</taxon>
    </lineage>
</organism>
<proteinExistence type="predicted"/>
<feature type="compositionally biased region" description="Basic and acidic residues" evidence="1">
    <location>
        <begin position="197"/>
        <end position="207"/>
    </location>
</feature>
<evidence type="ECO:0000256" key="1">
    <source>
        <dbReference type="SAM" id="MobiDB-lite"/>
    </source>
</evidence>
<evidence type="ECO:0000313" key="2">
    <source>
        <dbReference type="EMBL" id="TDT32565.1"/>
    </source>
</evidence>
<protein>
    <recommendedName>
        <fullName evidence="4">Adhesin domain-containing protein</fullName>
    </recommendedName>
</protein>
<dbReference type="Proteomes" id="UP000295371">
    <property type="component" value="Unassembled WGS sequence"/>
</dbReference>
<feature type="compositionally biased region" description="Acidic residues" evidence="1">
    <location>
        <begin position="60"/>
        <end position="71"/>
    </location>
</feature>
<feature type="region of interest" description="Disordered" evidence="1">
    <location>
        <begin position="197"/>
        <end position="223"/>
    </location>
</feature>
<evidence type="ECO:0008006" key="4">
    <source>
        <dbReference type="Google" id="ProtNLM"/>
    </source>
</evidence>
<comment type="caution">
    <text evidence="2">The sequence shown here is derived from an EMBL/GenBank/DDBJ whole genome shotgun (WGS) entry which is preliminary data.</text>
</comment>
<name>A0A4R7J5W0_9ACTN</name>
<reference evidence="2 3" key="1">
    <citation type="submission" date="2019-03" db="EMBL/GenBank/DDBJ databases">
        <title>Genomic Encyclopedia of Archaeal and Bacterial Type Strains, Phase II (KMG-II): from individual species to whole genera.</title>
        <authorList>
            <person name="Goeker M."/>
        </authorList>
    </citation>
    <scope>NUCLEOTIDE SEQUENCE [LARGE SCALE GENOMIC DNA]</scope>
    <source>
        <strain evidence="2 3">DSM 24323</strain>
    </source>
</reference>
<feature type="compositionally biased region" description="Low complexity" evidence="1">
    <location>
        <begin position="107"/>
        <end position="123"/>
    </location>
</feature>